<evidence type="ECO:0000256" key="7">
    <source>
        <dbReference type="ARBA" id="ARBA00022984"/>
    </source>
</evidence>
<dbReference type="Proteomes" id="UP001175097">
    <property type="component" value="Unassembled WGS sequence"/>
</dbReference>
<organism evidence="15 16">
    <name type="scientific">Sporosarcina highlanderae</name>
    <dbReference type="NCBI Taxonomy" id="3035916"/>
    <lineage>
        <taxon>Bacteria</taxon>
        <taxon>Bacillati</taxon>
        <taxon>Bacillota</taxon>
        <taxon>Bacilli</taxon>
        <taxon>Bacillales</taxon>
        <taxon>Caryophanaceae</taxon>
        <taxon>Sporosarcina</taxon>
    </lineage>
</organism>
<evidence type="ECO:0000256" key="4">
    <source>
        <dbReference type="ARBA" id="ARBA00022475"/>
    </source>
</evidence>
<dbReference type="InterPro" id="IPR036138">
    <property type="entry name" value="PBP_dimer_sf"/>
</dbReference>
<proteinExistence type="inferred from homology"/>
<dbReference type="InterPro" id="IPR050515">
    <property type="entry name" value="Beta-lactam/transpept"/>
</dbReference>
<accession>A0ABT8JV40</accession>
<name>A0ABT8JV40_9BACL</name>
<keyword evidence="8 12" id="KW-1133">Transmembrane helix</keyword>
<keyword evidence="9 12" id="KW-0472">Membrane</keyword>
<feature type="region of interest" description="Disordered" evidence="11">
    <location>
        <begin position="705"/>
        <end position="737"/>
    </location>
</feature>
<keyword evidence="10" id="KW-0961">Cell wall biogenesis/degradation</keyword>
<dbReference type="Pfam" id="PF03717">
    <property type="entry name" value="PBP_dimer"/>
    <property type="match status" value="1"/>
</dbReference>
<dbReference type="Gene3D" id="3.90.1310.10">
    <property type="entry name" value="Penicillin-binding protein 2a (Domain 2)"/>
    <property type="match status" value="1"/>
</dbReference>
<dbReference type="PANTHER" id="PTHR30627:SF2">
    <property type="entry name" value="PEPTIDOGLYCAN D,D-TRANSPEPTIDASE MRDA"/>
    <property type="match status" value="1"/>
</dbReference>
<dbReference type="EMBL" id="JAROCC010000018">
    <property type="protein sequence ID" value="MDN4609040.1"/>
    <property type="molecule type" value="Genomic_DNA"/>
</dbReference>
<keyword evidence="7" id="KW-0573">Peptidoglycan synthesis</keyword>
<comment type="similarity">
    <text evidence="3">Belongs to the transpeptidase family.</text>
</comment>
<feature type="compositionally biased region" description="Acidic residues" evidence="11">
    <location>
        <begin position="726"/>
        <end position="737"/>
    </location>
</feature>
<dbReference type="Gene3D" id="3.40.710.10">
    <property type="entry name" value="DD-peptidase/beta-lactamase superfamily"/>
    <property type="match status" value="1"/>
</dbReference>
<evidence type="ECO:0000256" key="2">
    <source>
        <dbReference type="ARBA" id="ARBA00004236"/>
    </source>
</evidence>
<comment type="caution">
    <text evidence="15">The sequence shown here is derived from an EMBL/GenBank/DDBJ whole genome shotgun (WGS) entry which is preliminary data.</text>
</comment>
<evidence type="ECO:0000256" key="12">
    <source>
        <dbReference type="SAM" id="Phobius"/>
    </source>
</evidence>
<dbReference type="InterPro" id="IPR001460">
    <property type="entry name" value="PCN-bd_Tpept"/>
</dbReference>
<dbReference type="InterPro" id="IPR005311">
    <property type="entry name" value="PBP_dimer"/>
</dbReference>
<keyword evidence="6" id="KW-0133">Cell shape</keyword>
<evidence type="ECO:0000259" key="13">
    <source>
        <dbReference type="Pfam" id="PF00905"/>
    </source>
</evidence>
<dbReference type="SUPFAM" id="SSF56519">
    <property type="entry name" value="Penicillin binding protein dimerisation domain"/>
    <property type="match status" value="1"/>
</dbReference>
<evidence type="ECO:0000313" key="16">
    <source>
        <dbReference type="Proteomes" id="UP001175097"/>
    </source>
</evidence>
<gene>
    <name evidence="15" type="ORF">P5G49_16380</name>
</gene>
<protein>
    <submittedName>
        <fullName evidence="15">Penicillin-binding protein 2</fullName>
    </submittedName>
</protein>
<feature type="domain" description="Penicillin-binding protein dimerisation" evidence="14">
    <location>
        <begin position="67"/>
        <end position="309"/>
    </location>
</feature>
<feature type="domain" description="Penicillin-binding protein transpeptidase" evidence="13">
    <location>
        <begin position="356"/>
        <end position="677"/>
    </location>
</feature>
<evidence type="ECO:0000256" key="1">
    <source>
        <dbReference type="ARBA" id="ARBA00004167"/>
    </source>
</evidence>
<comment type="subcellular location">
    <subcellularLocation>
        <location evidence="2">Cell membrane</location>
    </subcellularLocation>
    <subcellularLocation>
        <location evidence="1">Membrane</location>
        <topology evidence="1">Single-pass membrane protein</topology>
    </subcellularLocation>
</comment>
<reference evidence="15" key="1">
    <citation type="submission" date="2023-03" db="EMBL/GenBank/DDBJ databases">
        <title>MT1 and MT2 Draft Genomes of Novel Species.</title>
        <authorList>
            <person name="Venkateswaran K."/>
        </authorList>
    </citation>
    <scope>NUCLEOTIDE SEQUENCE</scope>
    <source>
        <strain evidence="15">F6_3S_P_2</strain>
    </source>
</reference>
<evidence type="ECO:0000259" key="14">
    <source>
        <dbReference type="Pfam" id="PF03717"/>
    </source>
</evidence>
<sequence>MKKPMRKVDQAKIRQRKHIAFRMNLLFFSIFILFSMLIFRLGYLQIVKGETYTRELEKKEEIAVNTSVPRGRIYDRMGNILVDNKPMNAITYTKTASTTAREMLEIAESLSELIEQDTRRVTIGDKRDFWILLNPEEAKAKVSADEIKEIGKDGTLSKQEIQREVNRLTRERVTDEELNSFTDHELEVLAIYREMMSGYAYSPQIIKSGNVPEEEFAAVSERLNEFEGVNTTTDWERVKFSDSTILGTMTSSIEGIPLTHLDYYLARDYSRNDRIGRSYFEQYYEELLKGQKTIVKNIKDRTGRVIETKTIREGEPGKDLVLSMDSELQGSLEKLISDKLVELKKEPNSGLLDRAFLVMMDPNNGEVLALIGKRLVKDPDSNRWEVRDFAYGTFTSAYEVGSTVKLATVLTGYSEGVLTVGENKIDEPIYIANSQPKRSLFNQNGRYQINDVVALGRSSNVYMFRIAMSLGNAVYRPNLPLPIDIGGFDRLRNGYASFGLGVKTEIDLPGEYTGVTGIETISGKLLDFAIGQFDTYTPLQLAQYVSTVANGGYRVAPKILKEIREPSQDGETLGALLQETEVKVLNRINNTEKEIEQVKKGMHYVYYGPNGTAPNLFNDAPYTAAGKTGTAQSSYYGDDRSKYGMPSVNLTHVGFAPAEEPEVAYALVIPYASTDRGNYRTQSREANRLIREALDIYFDLKEKRGKENQAETTSHEIGRKTGNVNDDVEIVDENDEE</sequence>
<evidence type="ECO:0000256" key="10">
    <source>
        <dbReference type="ARBA" id="ARBA00023316"/>
    </source>
</evidence>
<dbReference type="InterPro" id="IPR012338">
    <property type="entry name" value="Beta-lactam/transpept-like"/>
</dbReference>
<evidence type="ECO:0000256" key="6">
    <source>
        <dbReference type="ARBA" id="ARBA00022960"/>
    </source>
</evidence>
<dbReference type="PANTHER" id="PTHR30627">
    <property type="entry name" value="PEPTIDOGLYCAN D,D-TRANSPEPTIDASE"/>
    <property type="match status" value="1"/>
</dbReference>
<keyword evidence="4" id="KW-1003">Cell membrane</keyword>
<feature type="transmembrane region" description="Helical" evidence="12">
    <location>
        <begin position="21"/>
        <end position="43"/>
    </location>
</feature>
<evidence type="ECO:0000256" key="3">
    <source>
        <dbReference type="ARBA" id="ARBA00007171"/>
    </source>
</evidence>
<evidence type="ECO:0000256" key="11">
    <source>
        <dbReference type="SAM" id="MobiDB-lite"/>
    </source>
</evidence>
<dbReference type="Gene3D" id="1.10.10.1230">
    <property type="entry name" value="Penicillin-binding protein, N-terminal non-catalytic domain, head sub-domain"/>
    <property type="match status" value="1"/>
</dbReference>
<dbReference type="RefSeq" id="WP_301245568.1">
    <property type="nucleotide sequence ID" value="NZ_JAROCC010000018.1"/>
</dbReference>
<evidence type="ECO:0000313" key="15">
    <source>
        <dbReference type="EMBL" id="MDN4609040.1"/>
    </source>
</evidence>
<keyword evidence="5 12" id="KW-0812">Transmembrane</keyword>
<evidence type="ECO:0000256" key="9">
    <source>
        <dbReference type="ARBA" id="ARBA00023136"/>
    </source>
</evidence>
<evidence type="ECO:0000256" key="5">
    <source>
        <dbReference type="ARBA" id="ARBA00022692"/>
    </source>
</evidence>
<evidence type="ECO:0000256" key="8">
    <source>
        <dbReference type="ARBA" id="ARBA00022989"/>
    </source>
</evidence>
<dbReference type="Pfam" id="PF00905">
    <property type="entry name" value="Transpeptidase"/>
    <property type="match status" value="1"/>
</dbReference>
<feature type="compositionally biased region" description="Basic and acidic residues" evidence="11">
    <location>
        <begin position="705"/>
        <end position="719"/>
    </location>
</feature>
<keyword evidence="16" id="KW-1185">Reference proteome</keyword>
<dbReference type="SUPFAM" id="SSF56601">
    <property type="entry name" value="beta-lactamase/transpeptidase-like"/>
    <property type="match status" value="1"/>
</dbReference>